<dbReference type="OrthoDB" id="3539198at2759"/>
<sequence>MKNIIAQVKNQEQHNSDIPVYQQKTETVVRNKVLWQKNILPGGSVDWVIVGFGAPKSVKKKVDAEVDTSKDFEDKKAPGEVVTTAIPSSLEDTVRKNEMGFIIQQDSKESAVEAFKVQEAVTTKFVTNEIHILKKAKFENEVVEMSFGSPNYLDSREAMIGLADGAKQMLLKGSRNRSVNDSSLTAEEILQSSKGLSQAISATHTSWSVKSEMESGGPGLGTHNVRGSKAKSSSLTPMSPRSNHQPCIALPNSSPSGKQHPAEILKSWSSINTNTSNNYTHNTKGRLTTSVSPTTKRSPVMRPKTSASVASRMIKRGLGL</sequence>
<dbReference type="VEuPathDB" id="FungiDB:MFRU_033g00250"/>
<evidence type="ECO:0000313" key="2">
    <source>
        <dbReference type="EMBL" id="KAA8576010.1"/>
    </source>
</evidence>
<dbReference type="Proteomes" id="UP000322873">
    <property type="component" value="Unassembled WGS sequence"/>
</dbReference>
<gene>
    <name evidence="2" type="ORF">EYC84_006173</name>
</gene>
<feature type="compositionally biased region" description="Polar residues" evidence="1">
    <location>
        <begin position="285"/>
        <end position="297"/>
    </location>
</feature>
<dbReference type="AlphaFoldDB" id="A0A5M9K506"/>
<keyword evidence="3" id="KW-1185">Reference proteome</keyword>
<comment type="caution">
    <text evidence="2">The sequence shown here is derived from an EMBL/GenBank/DDBJ whole genome shotgun (WGS) entry which is preliminary data.</text>
</comment>
<feature type="region of interest" description="Disordered" evidence="1">
    <location>
        <begin position="207"/>
        <end position="261"/>
    </location>
</feature>
<feature type="region of interest" description="Disordered" evidence="1">
    <location>
        <begin position="275"/>
        <end position="309"/>
    </location>
</feature>
<evidence type="ECO:0000256" key="1">
    <source>
        <dbReference type="SAM" id="MobiDB-lite"/>
    </source>
</evidence>
<feature type="compositionally biased region" description="Polar residues" evidence="1">
    <location>
        <begin position="230"/>
        <end position="257"/>
    </location>
</feature>
<name>A0A5M9K506_MONFR</name>
<accession>A0A5M9K506</accession>
<evidence type="ECO:0000313" key="3">
    <source>
        <dbReference type="Proteomes" id="UP000322873"/>
    </source>
</evidence>
<dbReference type="EMBL" id="VICG01000001">
    <property type="protein sequence ID" value="KAA8576010.1"/>
    <property type="molecule type" value="Genomic_DNA"/>
</dbReference>
<protein>
    <submittedName>
        <fullName evidence="2">Uncharacterized protein</fullName>
    </submittedName>
</protein>
<reference evidence="2 3" key="1">
    <citation type="submission" date="2019-06" db="EMBL/GenBank/DDBJ databases">
        <title>Genome Sequence of the Brown Rot Fungal Pathogen Monilinia fructicola.</title>
        <authorList>
            <person name="De Miccolis Angelini R.M."/>
            <person name="Landi L."/>
            <person name="Abate D."/>
            <person name="Pollastro S."/>
            <person name="Romanazzi G."/>
            <person name="Faretra F."/>
        </authorList>
    </citation>
    <scope>NUCLEOTIDE SEQUENCE [LARGE SCALE GENOMIC DNA]</scope>
    <source>
        <strain evidence="2 3">Mfrc123</strain>
    </source>
</reference>
<organism evidence="2 3">
    <name type="scientific">Monilinia fructicola</name>
    <name type="common">Brown rot fungus</name>
    <name type="synonym">Ciboria fructicola</name>
    <dbReference type="NCBI Taxonomy" id="38448"/>
    <lineage>
        <taxon>Eukaryota</taxon>
        <taxon>Fungi</taxon>
        <taxon>Dikarya</taxon>
        <taxon>Ascomycota</taxon>
        <taxon>Pezizomycotina</taxon>
        <taxon>Leotiomycetes</taxon>
        <taxon>Helotiales</taxon>
        <taxon>Sclerotiniaceae</taxon>
        <taxon>Monilinia</taxon>
    </lineage>
</organism>
<proteinExistence type="predicted"/>